<dbReference type="Proteomes" id="UP000219252">
    <property type="component" value="Unassembled WGS sequence"/>
</dbReference>
<evidence type="ECO:0000256" key="1">
    <source>
        <dbReference type="SAM" id="SignalP"/>
    </source>
</evidence>
<gene>
    <name evidence="2" type="ORF">SAMN05877842_11963</name>
</gene>
<keyword evidence="3" id="KW-1185">Reference proteome</keyword>
<reference evidence="3" key="1">
    <citation type="submission" date="2017-08" db="EMBL/GenBank/DDBJ databases">
        <authorList>
            <person name="Varghese N."/>
            <person name="Submissions S."/>
        </authorList>
    </citation>
    <scope>NUCLEOTIDE SEQUENCE [LARGE SCALE GENOMIC DNA]</scope>
    <source>
        <strain evidence="3">JC23</strain>
    </source>
</reference>
<feature type="signal peptide" evidence="1">
    <location>
        <begin position="1"/>
        <end position="18"/>
    </location>
</feature>
<feature type="chain" id="PRO_5039039864" evidence="1">
    <location>
        <begin position="19"/>
        <end position="182"/>
    </location>
</feature>
<organism evidence="2 3">
    <name type="scientific">Ureibacillus acetophenoni</name>
    <dbReference type="NCBI Taxonomy" id="614649"/>
    <lineage>
        <taxon>Bacteria</taxon>
        <taxon>Bacillati</taxon>
        <taxon>Bacillota</taxon>
        <taxon>Bacilli</taxon>
        <taxon>Bacillales</taxon>
        <taxon>Caryophanaceae</taxon>
        <taxon>Ureibacillus</taxon>
    </lineage>
</organism>
<dbReference type="OrthoDB" id="2584220at2"/>
<dbReference type="EMBL" id="OBQC01000019">
    <property type="protein sequence ID" value="SOC44253.1"/>
    <property type="molecule type" value="Genomic_DNA"/>
</dbReference>
<sequence length="182" mass="20805">MKKIYLIPIMLLFLSACSNTSSNIEEIMESFPHPESTKIIYQEQIDDHQIVIYQDETGFRVGYKKQDDKTWTHTSNGDINPEDGFDWVMNNNPTVPITLFGGTITNEDITTVLIKQKTMEKEATIIETDDGLRYWFVTFNTLEDSDPGEPDPLKIEAFDKNGNVLWKDGVYEDGYYSGVTAN</sequence>
<proteinExistence type="predicted"/>
<dbReference type="RefSeq" id="WP_097151064.1">
    <property type="nucleotide sequence ID" value="NZ_OBQC01000019.1"/>
</dbReference>
<dbReference type="AlphaFoldDB" id="A0A285UR55"/>
<dbReference type="PROSITE" id="PS51257">
    <property type="entry name" value="PROKAR_LIPOPROTEIN"/>
    <property type="match status" value="1"/>
</dbReference>
<evidence type="ECO:0000313" key="2">
    <source>
        <dbReference type="EMBL" id="SOC44253.1"/>
    </source>
</evidence>
<accession>A0A285UR55</accession>
<keyword evidence="1" id="KW-0732">Signal</keyword>
<name>A0A285UR55_9BACL</name>
<protein>
    <submittedName>
        <fullName evidence="2">Uncharacterized protein</fullName>
    </submittedName>
</protein>
<evidence type="ECO:0000313" key="3">
    <source>
        <dbReference type="Proteomes" id="UP000219252"/>
    </source>
</evidence>